<evidence type="ECO:0000256" key="2">
    <source>
        <dbReference type="ARBA" id="ARBA00023004"/>
    </source>
</evidence>
<proteinExistence type="predicted"/>
<dbReference type="PANTHER" id="PTHR35303">
    <property type="entry name" value="OS02G0197800 PROTEIN"/>
    <property type="match status" value="1"/>
</dbReference>
<keyword evidence="5" id="KW-1185">Reference proteome</keyword>
<gene>
    <name evidence="4" type="ORF">SAMN05192543_101933</name>
</gene>
<evidence type="ECO:0000313" key="4">
    <source>
        <dbReference type="EMBL" id="SFH99508.1"/>
    </source>
</evidence>
<organism evidence="4 5">
    <name type="scientific">Paraburkholderia megapolitana</name>
    <dbReference type="NCBI Taxonomy" id="420953"/>
    <lineage>
        <taxon>Bacteria</taxon>
        <taxon>Pseudomonadati</taxon>
        <taxon>Pseudomonadota</taxon>
        <taxon>Betaproteobacteria</taxon>
        <taxon>Burkholderiales</taxon>
        <taxon>Burkholderiaceae</taxon>
        <taxon>Paraburkholderia</taxon>
    </lineage>
</organism>
<dbReference type="Gene3D" id="3.30.2020.30">
    <property type="match status" value="1"/>
</dbReference>
<dbReference type="AlphaFoldDB" id="A0A1I3EKW1"/>
<keyword evidence="1" id="KW-0479">Metal-binding</keyword>
<dbReference type="EMBL" id="FOQU01000001">
    <property type="protein sequence ID" value="SFH99508.1"/>
    <property type="molecule type" value="Genomic_DNA"/>
</dbReference>
<evidence type="ECO:0000259" key="3">
    <source>
        <dbReference type="Pfam" id="PF06155"/>
    </source>
</evidence>
<evidence type="ECO:0000256" key="1">
    <source>
        <dbReference type="ARBA" id="ARBA00022723"/>
    </source>
</evidence>
<protein>
    <submittedName>
        <fullName evidence="4">DUF971 family protein</fullName>
    </submittedName>
</protein>
<dbReference type="InterPro" id="IPR010376">
    <property type="entry name" value="GBBH-like_N"/>
</dbReference>
<sequence length="105" mass="11417">MNVPQHMAVDAAARTLTLQWDTARVQTLAHAALRTACPCSTCRRVRLAGAVVPATKDIAIVDVQPMGYGVQLVFSDGHAQGIFPWAYLETLVTNQRVDTSEKRPA</sequence>
<dbReference type="RefSeq" id="WP_091008028.1">
    <property type="nucleotide sequence ID" value="NZ_CP041743.1"/>
</dbReference>
<dbReference type="InterPro" id="IPR038492">
    <property type="entry name" value="GBBH-like_N_sf"/>
</dbReference>
<accession>A0A1I3EKW1</accession>
<dbReference type="Proteomes" id="UP000199548">
    <property type="component" value="Unassembled WGS sequence"/>
</dbReference>
<evidence type="ECO:0000313" key="5">
    <source>
        <dbReference type="Proteomes" id="UP000199548"/>
    </source>
</evidence>
<keyword evidence="2" id="KW-0408">Iron</keyword>
<dbReference type="STRING" id="420953.SAMN05192543_101933"/>
<name>A0A1I3EKW1_9BURK</name>
<reference evidence="4 5" key="1">
    <citation type="submission" date="2016-10" db="EMBL/GenBank/DDBJ databases">
        <authorList>
            <person name="de Groot N.N."/>
        </authorList>
    </citation>
    <scope>NUCLEOTIDE SEQUENCE [LARGE SCALE GENOMIC DNA]</scope>
    <source>
        <strain evidence="4 5">LMG 23650</strain>
    </source>
</reference>
<feature type="domain" description="Gamma-butyrobetaine hydroxylase-like N-terminal" evidence="3">
    <location>
        <begin position="10"/>
        <end position="88"/>
    </location>
</feature>
<dbReference type="PANTHER" id="PTHR35303:SF8">
    <property type="entry name" value="GAMMA-BUTYROBETAINE HYDROXYLASE-LIKE N-TERMINAL DOMAIN-CONTAINING PROTEIN"/>
    <property type="match status" value="1"/>
</dbReference>
<dbReference type="Pfam" id="PF06155">
    <property type="entry name" value="GBBH-like_N"/>
    <property type="match status" value="1"/>
</dbReference>
<dbReference type="GO" id="GO:0046872">
    <property type="term" value="F:metal ion binding"/>
    <property type="evidence" value="ECO:0007669"/>
    <property type="project" value="UniProtKB-KW"/>
</dbReference>
<dbReference type="OrthoDB" id="9794178at2"/>